<dbReference type="PANTHER" id="PTHR34978">
    <property type="entry name" value="POSSIBLE SENSOR-TRANSDUCER PROTEIN BLAR"/>
    <property type="match status" value="1"/>
</dbReference>
<evidence type="ECO:0000256" key="1">
    <source>
        <dbReference type="SAM" id="Coils"/>
    </source>
</evidence>
<keyword evidence="3" id="KW-0812">Transmembrane</keyword>
<dbReference type="RefSeq" id="WP_133552916.1">
    <property type="nucleotide sequence ID" value="NZ_SNWM01000001.1"/>
</dbReference>
<keyword evidence="3" id="KW-1133">Transmembrane helix</keyword>
<feature type="transmembrane region" description="Helical" evidence="3">
    <location>
        <begin position="20"/>
        <end position="38"/>
    </location>
</feature>
<gene>
    <name evidence="5" type="ORF">CLV32_0996</name>
</gene>
<protein>
    <submittedName>
        <fullName evidence="5">Beta-lactamase regulating signal transducer with metallopeptidase domain</fullName>
    </submittedName>
</protein>
<evidence type="ECO:0000256" key="3">
    <source>
        <dbReference type="SAM" id="Phobius"/>
    </source>
</evidence>
<feature type="compositionally biased region" description="Basic and acidic residues" evidence="2">
    <location>
        <begin position="500"/>
        <end position="510"/>
    </location>
</feature>
<dbReference type="AlphaFoldDB" id="A0A4R6IQV9"/>
<proteinExistence type="predicted"/>
<accession>A0A4R6IQV9</accession>
<organism evidence="5 6">
    <name type="scientific">Pedobacter duraquae</name>
    <dbReference type="NCBI Taxonomy" id="425511"/>
    <lineage>
        <taxon>Bacteria</taxon>
        <taxon>Pseudomonadati</taxon>
        <taxon>Bacteroidota</taxon>
        <taxon>Sphingobacteriia</taxon>
        <taxon>Sphingobacteriales</taxon>
        <taxon>Sphingobacteriaceae</taxon>
        <taxon>Pedobacter</taxon>
    </lineage>
</organism>
<dbReference type="PANTHER" id="PTHR34978:SF3">
    <property type="entry name" value="SLR0241 PROTEIN"/>
    <property type="match status" value="1"/>
</dbReference>
<dbReference type="EMBL" id="SNWM01000001">
    <property type="protein sequence ID" value="TDO24703.1"/>
    <property type="molecule type" value="Genomic_DNA"/>
</dbReference>
<dbReference type="CDD" id="cd07341">
    <property type="entry name" value="M56_BlaR1_MecR1_like"/>
    <property type="match status" value="1"/>
</dbReference>
<feature type="coiled-coil region" evidence="1">
    <location>
        <begin position="413"/>
        <end position="466"/>
    </location>
</feature>
<feature type="transmembrane region" description="Helical" evidence="3">
    <location>
        <begin position="110"/>
        <end position="131"/>
    </location>
</feature>
<keyword evidence="3" id="KW-0472">Membrane</keyword>
<sequence length="529" mass="60090">MEIHTLTDRILQSFSWMLLHSLWQGLLLALLAGILVMVTARMKADVRYRVIHFHFAAFLITVVSTFIYEWNISAGNVVKNRHFLAGNYALETTSSNTYNLKYFLDLVVQYSTQNAASIVMIWALLFIWQLFKLTGNIAALQQVRSRNLIQPDLYWIEKTKTLCRNLGIRKSVALMESGYVNFPVVIGHLKPLVLIPAGLLSGLPPAQIEAVLLHELAHIKRNDYLTNLLQTITEAIFFFNPGLLWISSLLRDEREHCCDDIALAQTGNKRDFIHALINFREYASDSSAGYAMTFPGKKNQLLNRVKRIVNNQYKPLVPMEKFALFSIVIFLSALVTFSSAIGLVKPTAENNKNTLQQAKYAVRKRIEKVITSATKELLTTHITIREDVAPNEILAHNQVIDDQRHTLEERALAAEYKAQAVRDRAEIAKVNAEANRVLAQAAKDRAQASRDRAKAMKDQALALEAKIQMSIDRNQAAADRERASKDRDQAVADMQQAIADRNRAAEDKKRAYFDRQKAEFERMQVKTNH</sequence>
<keyword evidence="1" id="KW-0175">Coiled coil</keyword>
<evidence type="ECO:0000313" key="6">
    <source>
        <dbReference type="Proteomes" id="UP000295499"/>
    </source>
</evidence>
<feature type="domain" description="Peptidase M56" evidence="4">
    <location>
        <begin position="29"/>
        <end position="307"/>
    </location>
</feature>
<evidence type="ECO:0000313" key="5">
    <source>
        <dbReference type="EMBL" id="TDO24703.1"/>
    </source>
</evidence>
<dbReference type="Proteomes" id="UP000295499">
    <property type="component" value="Unassembled WGS sequence"/>
</dbReference>
<keyword evidence="6" id="KW-1185">Reference proteome</keyword>
<feature type="region of interest" description="Disordered" evidence="2">
    <location>
        <begin position="473"/>
        <end position="510"/>
    </location>
</feature>
<dbReference type="InterPro" id="IPR052173">
    <property type="entry name" value="Beta-lactam_resp_regulator"/>
</dbReference>
<dbReference type="InterPro" id="IPR008756">
    <property type="entry name" value="Peptidase_M56"/>
</dbReference>
<dbReference type="Gene3D" id="3.30.2010.10">
    <property type="entry name" value="Metalloproteases ('zincins'), catalytic domain"/>
    <property type="match status" value="1"/>
</dbReference>
<evidence type="ECO:0000256" key="2">
    <source>
        <dbReference type="SAM" id="MobiDB-lite"/>
    </source>
</evidence>
<feature type="compositionally biased region" description="Basic and acidic residues" evidence="2">
    <location>
        <begin position="478"/>
        <end position="490"/>
    </location>
</feature>
<feature type="transmembrane region" description="Helical" evidence="3">
    <location>
        <begin position="50"/>
        <end position="68"/>
    </location>
</feature>
<dbReference type="Pfam" id="PF05569">
    <property type="entry name" value="Peptidase_M56"/>
    <property type="match status" value="1"/>
</dbReference>
<feature type="transmembrane region" description="Helical" evidence="3">
    <location>
        <begin position="322"/>
        <end position="344"/>
    </location>
</feature>
<name>A0A4R6IQV9_9SPHI</name>
<evidence type="ECO:0000259" key="4">
    <source>
        <dbReference type="Pfam" id="PF05569"/>
    </source>
</evidence>
<comment type="caution">
    <text evidence="5">The sequence shown here is derived from an EMBL/GenBank/DDBJ whole genome shotgun (WGS) entry which is preliminary data.</text>
</comment>
<reference evidence="5 6" key="1">
    <citation type="submission" date="2019-03" db="EMBL/GenBank/DDBJ databases">
        <title>Genomic Encyclopedia of Archaeal and Bacterial Type Strains, Phase II (KMG-II): from individual species to whole genera.</title>
        <authorList>
            <person name="Goeker M."/>
        </authorList>
    </citation>
    <scope>NUCLEOTIDE SEQUENCE [LARGE SCALE GENOMIC DNA]</scope>
    <source>
        <strain evidence="5 6">DSM 19034</strain>
    </source>
</reference>
<dbReference type="OrthoDB" id="15218at2"/>